<protein>
    <submittedName>
        <fullName evidence="8">Efflux pump</fullName>
    </submittedName>
</protein>
<evidence type="ECO:0000259" key="7">
    <source>
        <dbReference type="PROSITE" id="PS50850"/>
    </source>
</evidence>
<dbReference type="PANTHER" id="PTHR23502">
    <property type="entry name" value="MAJOR FACILITATOR SUPERFAMILY"/>
    <property type="match status" value="1"/>
</dbReference>
<dbReference type="PANTHER" id="PTHR23502:SF68">
    <property type="entry name" value="MULTIDRUG TRANSPORTER, PUTATIVE (AFU_ORTHOLOGUE AFUA_3G01120)-RELATED"/>
    <property type="match status" value="1"/>
</dbReference>
<evidence type="ECO:0000256" key="1">
    <source>
        <dbReference type="ARBA" id="ARBA00004141"/>
    </source>
</evidence>
<name>A0A8T9C346_9HELO</name>
<evidence type="ECO:0000256" key="5">
    <source>
        <dbReference type="ARBA" id="ARBA00023136"/>
    </source>
</evidence>
<evidence type="ECO:0000256" key="4">
    <source>
        <dbReference type="ARBA" id="ARBA00022989"/>
    </source>
</evidence>
<accession>A0A8T9C346</accession>
<dbReference type="OrthoDB" id="3564531at2759"/>
<dbReference type="InterPro" id="IPR020846">
    <property type="entry name" value="MFS_dom"/>
</dbReference>
<comment type="subcellular location">
    <subcellularLocation>
        <location evidence="1">Membrane</location>
        <topology evidence="1">Multi-pass membrane protein</topology>
    </subcellularLocation>
</comment>
<sequence>MEYKRSTFQHYLSHLAIVLLLTSARPLASSMFAPGVPEVMEEFGISSQIFATFVVSIFVLGFAFGPLIVAPLSEVYGRVSI</sequence>
<proteinExistence type="inferred from homology"/>
<keyword evidence="9" id="KW-1185">Reference proteome</keyword>
<evidence type="ECO:0000313" key="9">
    <source>
        <dbReference type="Proteomes" id="UP000469558"/>
    </source>
</evidence>
<comment type="caution">
    <text evidence="8">The sequence shown here is derived from an EMBL/GenBank/DDBJ whole genome shotgun (WGS) entry which is preliminary data.</text>
</comment>
<gene>
    <name evidence="8" type="primary">radE_6</name>
    <name evidence="8" type="ORF">LSUE1_G005610</name>
</gene>
<dbReference type="PROSITE" id="PS50850">
    <property type="entry name" value="MFS"/>
    <property type="match status" value="1"/>
</dbReference>
<evidence type="ECO:0000256" key="3">
    <source>
        <dbReference type="ARBA" id="ARBA00022692"/>
    </source>
</evidence>
<evidence type="ECO:0000256" key="2">
    <source>
        <dbReference type="ARBA" id="ARBA00008335"/>
    </source>
</evidence>
<dbReference type="Proteomes" id="UP000469558">
    <property type="component" value="Unassembled WGS sequence"/>
</dbReference>
<dbReference type="GO" id="GO:0016020">
    <property type="term" value="C:membrane"/>
    <property type="evidence" value="ECO:0007669"/>
    <property type="project" value="UniProtKB-SubCell"/>
</dbReference>
<dbReference type="AlphaFoldDB" id="A0A8T9C346"/>
<evidence type="ECO:0000313" key="8">
    <source>
        <dbReference type="EMBL" id="TVY78408.1"/>
    </source>
</evidence>
<dbReference type="InterPro" id="IPR036259">
    <property type="entry name" value="MFS_trans_sf"/>
</dbReference>
<keyword evidence="5 6" id="KW-0472">Membrane</keyword>
<dbReference type="GO" id="GO:0022857">
    <property type="term" value="F:transmembrane transporter activity"/>
    <property type="evidence" value="ECO:0007669"/>
    <property type="project" value="InterPro"/>
</dbReference>
<keyword evidence="3 6" id="KW-0812">Transmembrane</keyword>
<dbReference type="SUPFAM" id="SSF103473">
    <property type="entry name" value="MFS general substrate transporter"/>
    <property type="match status" value="1"/>
</dbReference>
<comment type="similarity">
    <text evidence="2">Belongs to the major facilitator superfamily.</text>
</comment>
<feature type="transmembrane region" description="Helical" evidence="6">
    <location>
        <begin position="48"/>
        <end position="72"/>
    </location>
</feature>
<reference evidence="8 9" key="1">
    <citation type="submission" date="2018-05" db="EMBL/GenBank/DDBJ databases">
        <title>Genome sequencing and assembly of the regulated plant pathogen Lachnellula willkommii and related sister species for the development of diagnostic species identification markers.</title>
        <authorList>
            <person name="Giroux E."/>
            <person name="Bilodeau G."/>
        </authorList>
    </citation>
    <scope>NUCLEOTIDE SEQUENCE [LARGE SCALE GENOMIC DNA]</scope>
    <source>
        <strain evidence="8 9">CBS 268.59</strain>
    </source>
</reference>
<keyword evidence="4 6" id="KW-1133">Transmembrane helix</keyword>
<organism evidence="8 9">
    <name type="scientific">Lachnellula suecica</name>
    <dbReference type="NCBI Taxonomy" id="602035"/>
    <lineage>
        <taxon>Eukaryota</taxon>
        <taxon>Fungi</taxon>
        <taxon>Dikarya</taxon>
        <taxon>Ascomycota</taxon>
        <taxon>Pezizomycotina</taxon>
        <taxon>Leotiomycetes</taxon>
        <taxon>Helotiales</taxon>
        <taxon>Lachnaceae</taxon>
        <taxon>Lachnellula</taxon>
    </lineage>
</organism>
<dbReference type="Gene3D" id="1.20.1720.10">
    <property type="entry name" value="Multidrug resistance protein D"/>
    <property type="match status" value="1"/>
</dbReference>
<evidence type="ECO:0000256" key="6">
    <source>
        <dbReference type="SAM" id="Phobius"/>
    </source>
</evidence>
<dbReference type="EMBL" id="QGMK01000773">
    <property type="protein sequence ID" value="TVY78408.1"/>
    <property type="molecule type" value="Genomic_DNA"/>
</dbReference>
<feature type="domain" description="Major facilitator superfamily (MFS) profile" evidence="7">
    <location>
        <begin position="14"/>
        <end position="81"/>
    </location>
</feature>